<dbReference type="OMA" id="FLETECN"/>
<feature type="transmembrane region" description="Helical" evidence="1">
    <location>
        <begin position="185"/>
        <end position="208"/>
    </location>
</feature>
<proteinExistence type="predicted"/>
<dbReference type="Proteomes" id="UP000092993">
    <property type="component" value="Unassembled WGS sequence"/>
</dbReference>
<organism evidence="3 4">
    <name type="scientific">Grifola frondosa</name>
    <name type="common">Maitake</name>
    <name type="synonym">Polyporus frondosus</name>
    <dbReference type="NCBI Taxonomy" id="5627"/>
    <lineage>
        <taxon>Eukaryota</taxon>
        <taxon>Fungi</taxon>
        <taxon>Dikarya</taxon>
        <taxon>Basidiomycota</taxon>
        <taxon>Agaricomycotina</taxon>
        <taxon>Agaricomycetes</taxon>
        <taxon>Polyporales</taxon>
        <taxon>Grifolaceae</taxon>
        <taxon>Grifola</taxon>
    </lineage>
</organism>
<comment type="caution">
    <text evidence="3">The sequence shown here is derived from an EMBL/GenBank/DDBJ whole genome shotgun (WGS) entry which is preliminary data.</text>
</comment>
<keyword evidence="1" id="KW-1133">Transmembrane helix</keyword>
<keyword evidence="1" id="KW-0472">Membrane</keyword>
<evidence type="ECO:0000256" key="1">
    <source>
        <dbReference type="SAM" id="Phobius"/>
    </source>
</evidence>
<dbReference type="Pfam" id="PF20151">
    <property type="entry name" value="DUF6533"/>
    <property type="match status" value="1"/>
</dbReference>
<evidence type="ECO:0000313" key="4">
    <source>
        <dbReference type="Proteomes" id="UP000092993"/>
    </source>
</evidence>
<accession>A0A1C7LTM2</accession>
<feature type="transmembrane region" description="Helical" evidence="1">
    <location>
        <begin position="135"/>
        <end position="155"/>
    </location>
</feature>
<protein>
    <recommendedName>
        <fullName evidence="2">DUF6533 domain-containing protein</fullName>
    </recommendedName>
</protein>
<feature type="transmembrane region" description="Helical" evidence="1">
    <location>
        <begin position="229"/>
        <end position="249"/>
    </location>
</feature>
<evidence type="ECO:0000313" key="3">
    <source>
        <dbReference type="EMBL" id="OBZ67269.1"/>
    </source>
</evidence>
<dbReference type="AlphaFoldDB" id="A0A1C7LTM2"/>
<name>A0A1C7LTM2_GRIFR</name>
<keyword evidence="1" id="KW-0812">Transmembrane</keyword>
<gene>
    <name evidence="3" type="ORF">A0H81_12799</name>
</gene>
<feature type="domain" description="DUF6533" evidence="2">
    <location>
        <begin position="17"/>
        <end position="62"/>
    </location>
</feature>
<feature type="transmembrane region" description="Helical" evidence="1">
    <location>
        <begin position="55"/>
        <end position="73"/>
    </location>
</feature>
<evidence type="ECO:0000259" key="2">
    <source>
        <dbReference type="Pfam" id="PF20151"/>
    </source>
</evidence>
<feature type="transmembrane region" description="Helical" evidence="1">
    <location>
        <begin position="17"/>
        <end position="34"/>
    </location>
</feature>
<dbReference type="OrthoDB" id="3261349at2759"/>
<dbReference type="InterPro" id="IPR045340">
    <property type="entry name" value="DUF6533"/>
</dbReference>
<sequence>MSESASTIARANGLHEYMASVAFALLYYDFVLTIPMEVERYWTGGLSWASSLYFVNRYLSVLGTIPVIVEYFMDVSETRYVYSSLLRGGSDLQQIRGRCRQLQFYHQIIAALTQFVVPFFPVLRTYALYNCNRKVLYALICMYCLGVGIVIWAIVNVRTNHVVSITDITTTTRCYLTLSTKQKRYLAIAWSPGLVLDGIVFVLMLIQARRTDRNGSGSVFKVLFRDGEGTIYFGLIQFCYLANVLSYALPMTKPAYTTLANAYALSSRGCNFARAKTDVNSISSTMTARFMLNIRDPELIPHRWQPDSTSSVGVQRDTFV</sequence>
<feature type="transmembrane region" description="Helical" evidence="1">
    <location>
        <begin position="104"/>
        <end position="123"/>
    </location>
</feature>
<dbReference type="EMBL" id="LUGG01000025">
    <property type="protein sequence ID" value="OBZ67269.1"/>
    <property type="molecule type" value="Genomic_DNA"/>
</dbReference>
<reference evidence="3 4" key="1">
    <citation type="submission" date="2016-03" db="EMBL/GenBank/DDBJ databases">
        <title>Whole genome sequencing of Grifola frondosa 9006-11.</title>
        <authorList>
            <person name="Min B."/>
            <person name="Park H."/>
            <person name="Kim J.-G."/>
            <person name="Cho H."/>
            <person name="Oh Y.-L."/>
            <person name="Kong W.-S."/>
            <person name="Choi I.-G."/>
        </authorList>
    </citation>
    <scope>NUCLEOTIDE SEQUENCE [LARGE SCALE GENOMIC DNA]</scope>
    <source>
        <strain evidence="3 4">9006-11</strain>
    </source>
</reference>
<keyword evidence="4" id="KW-1185">Reference proteome</keyword>